<dbReference type="PANTHER" id="PTHR30033">
    <property type="entry name" value="FLAGELLAR HOOK-ASSOCIATED PROTEIN 1"/>
    <property type="match status" value="1"/>
</dbReference>
<evidence type="ECO:0000259" key="9">
    <source>
        <dbReference type="Pfam" id="PF00460"/>
    </source>
</evidence>
<dbReference type="Pfam" id="PF22638">
    <property type="entry name" value="FlgK_D1"/>
    <property type="match status" value="1"/>
</dbReference>
<evidence type="ECO:0000259" key="11">
    <source>
        <dbReference type="Pfam" id="PF22638"/>
    </source>
</evidence>
<keyword evidence="12" id="KW-0282">Flagellum</keyword>
<keyword evidence="6 7" id="KW-0975">Bacterial flagellum</keyword>
<organism evidence="12 13">
    <name type="scientific">Geomicrobium sediminis</name>
    <dbReference type="NCBI Taxonomy" id="1347788"/>
    <lineage>
        <taxon>Bacteria</taxon>
        <taxon>Bacillati</taxon>
        <taxon>Bacillota</taxon>
        <taxon>Bacilli</taxon>
        <taxon>Bacillales</taxon>
        <taxon>Geomicrobium</taxon>
    </lineage>
</organism>
<evidence type="ECO:0000256" key="8">
    <source>
        <dbReference type="SAM" id="Coils"/>
    </source>
</evidence>
<proteinExistence type="inferred from homology"/>
<evidence type="ECO:0000256" key="4">
    <source>
        <dbReference type="ARBA" id="ARBA00016244"/>
    </source>
</evidence>
<feature type="domain" description="Flagellar hook-associated protein FlgK helical" evidence="11">
    <location>
        <begin position="103"/>
        <end position="365"/>
    </location>
</feature>
<dbReference type="RefSeq" id="WP_204695438.1">
    <property type="nucleotide sequence ID" value="NZ_JAFBEC010000001.1"/>
</dbReference>
<dbReference type="PRINTS" id="PR01005">
    <property type="entry name" value="FLGHOOKAP1"/>
</dbReference>
<sequence>MTSTFHGLQTAYKGLMAQQRALQTTGHNIANANTPGYTRQRVNFNASQAFPAPGMNAPSIAGQIGTGVDVESVQRVRDEFLDLQYRGESSRAGYWGKMHEAYNRMEDIMNEPSDSGLGIVMDDFWRAIEVLADNPSDKSAREVVRQQGETLADTYNYIVDSLTSVQQELKHELDGTTKQVNTLLEQIHNLNEDINRLEPHGYLPNDLYDERDRLIDELSELIPIEVKHAENQPKDNRHPTALGPLEIHLKNSNGEESKILDADGFLEMTVNESESGNAVSTITFNHDTDEDSNVYLDIPSQHGKVAALVESYGYVMGEGDDAQVIGVYPEMLEELQGMMNEFVTAFNTTHQAGQGLNESTGINFFTFDQQNNRLGIDNAINNLDNIAASGSGVSGDGSNALALSNQIEQLQESYRAIVGEMAVATNNAARMDYTSGVRQSTIEQNRLSMSAVSLDEEMVNMISFQHAYNASARQITMIDEMLDRIINGMGIVGR</sequence>
<dbReference type="InterPro" id="IPR053927">
    <property type="entry name" value="FlgK_helical"/>
</dbReference>
<evidence type="ECO:0000256" key="3">
    <source>
        <dbReference type="ARBA" id="ARBA00009677"/>
    </source>
</evidence>
<gene>
    <name evidence="7" type="primary">flgK</name>
    <name evidence="12" type="ORF">JOD17_000371</name>
</gene>
<feature type="coiled-coil region" evidence="8">
    <location>
        <begin position="166"/>
        <end position="193"/>
    </location>
</feature>
<evidence type="ECO:0000259" key="10">
    <source>
        <dbReference type="Pfam" id="PF06429"/>
    </source>
</evidence>
<evidence type="ECO:0000256" key="6">
    <source>
        <dbReference type="ARBA" id="ARBA00023143"/>
    </source>
</evidence>
<comment type="similarity">
    <text evidence="3 7">Belongs to the flagella basal body rod proteins family.</text>
</comment>
<dbReference type="InterPro" id="IPR010930">
    <property type="entry name" value="Flg_bb/hook_C_dom"/>
</dbReference>
<accession>A0ABS2P788</accession>
<comment type="caution">
    <text evidence="12">The sequence shown here is derived from an EMBL/GenBank/DDBJ whole genome shotgun (WGS) entry which is preliminary data.</text>
</comment>
<feature type="domain" description="Flagellar basal-body/hook protein C-terminal" evidence="10">
    <location>
        <begin position="444"/>
        <end position="487"/>
    </location>
</feature>
<keyword evidence="5 7" id="KW-0964">Secreted</keyword>
<dbReference type="InterPro" id="IPR001444">
    <property type="entry name" value="Flag_bb_rod_N"/>
</dbReference>
<dbReference type="InterPro" id="IPR002371">
    <property type="entry name" value="FlgK"/>
</dbReference>
<feature type="domain" description="Flagellar basal body rod protein N-terminal" evidence="9">
    <location>
        <begin position="8"/>
        <end position="38"/>
    </location>
</feature>
<dbReference type="SUPFAM" id="SSF64518">
    <property type="entry name" value="Phase 1 flagellin"/>
    <property type="match status" value="1"/>
</dbReference>
<dbReference type="Pfam" id="PF00460">
    <property type="entry name" value="Flg_bb_rod"/>
    <property type="match status" value="1"/>
</dbReference>
<dbReference type="EMBL" id="JAFBEC010000001">
    <property type="protein sequence ID" value="MBM7631280.1"/>
    <property type="molecule type" value="Genomic_DNA"/>
</dbReference>
<evidence type="ECO:0000313" key="12">
    <source>
        <dbReference type="EMBL" id="MBM7631280.1"/>
    </source>
</evidence>
<evidence type="ECO:0000256" key="5">
    <source>
        <dbReference type="ARBA" id="ARBA00022525"/>
    </source>
</evidence>
<name>A0ABS2P788_9BACL</name>
<evidence type="ECO:0000256" key="1">
    <source>
        <dbReference type="ARBA" id="ARBA00004365"/>
    </source>
</evidence>
<keyword evidence="12" id="KW-0969">Cilium</keyword>
<dbReference type="PANTHER" id="PTHR30033:SF1">
    <property type="entry name" value="FLAGELLAR HOOK-ASSOCIATED PROTEIN 1"/>
    <property type="match status" value="1"/>
</dbReference>
<reference evidence="12 13" key="1">
    <citation type="submission" date="2021-01" db="EMBL/GenBank/DDBJ databases">
        <title>Genomic Encyclopedia of Type Strains, Phase IV (KMG-IV): sequencing the most valuable type-strain genomes for metagenomic binning, comparative biology and taxonomic classification.</title>
        <authorList>
            <person name="Goeker M."/>
        </authorList>
    </citation>
    <scope>NUCLEOTIDE SEQUENCE [LARGE SCALE GENOMIC DNA]</scope>
    <source>
        <strain evidence="12 13">DSM 25540</strain>
    </source>
</reference>
<keyword evidence="12" id="KW-0966">Cell projection</keyword>
<dbReference type="NCBIfam" id="TIGR02492">
    <property type="entry name" value="flgK_ends"/>
    <property type="match status" value="1"/>
</dbReference>
<protein>
    <recommendedName>
        <fullName evidence="4 7">Flagellar hook-associated protein 1</fullName>
        <shortName evidence="7">HAP1</shortName>
    </recommendedName>
</protein>
<dbReference type="Pfam" id="PF06429">
    <property type="entry name" value="Flg_bbr_C"/>
    <property type="match status" value="1"/>
</dbReference>
<evidence type="ECO:0000256" key="2">
    <source>
        <dbReference type="ARBA" id="ARBA00004613"/>
    </source>
</evidence>
<evidence type="ECO:0000256" key="7">
    <source>
        <dbReference type="RuleBase" id="RU362065"/>
    </source>
</evidence>
<keyword evidence="13" id="KW-1185">Reference proteome</keyword>
<evidence type="ECO:0000313" key="13">
    <source>
        <dbReference type="Proteomes" id="UP000741863"/>
    </source>
</evidence>
<keyword evidence="8" id="KW-0175">Coiled coil</keyword>
<dbReference type="Proteomes" id="UP000741863">
    <property type="component" value="Unassembled WGS sequence"/>
</dbReference>
<comment type="subcellular location">
    <subcellularLocation>
        <location evidence="1 7">Bacterial flagellum</location>
    </subcellularLocation>
    <subcellularLocation>
        <location evidence="2 7">Secreted</location>
    </subcellularLocation>
</comment>